<dbReference type="HOGENOM" id="CLU_1167297_0_0_1"/>
<dbReference type="Proteomes" id="UP000011750">
    <property type="component" value="Chromosome A10"/>
</dbReference>
<feature type="compositionally biased region" description="Basic and acidic residues" evidence="1">
    <location>
        <begin position="206"/>
        <end position="232"/>
    </location>
</feature>
<dbReference type="AlphaFoldDB" id="M4DFV0"/>
<evidence type="ECO:0000256" key="1">
    <source>
        <dbReference type="SAM" id="MobiDB-lite"/>
    </source>
</evidence>
<sequence>MEKATAGEEEFAEMISYYLENVSFGLEIGPEGHYVPALSGHEYKGTTPPRTMDEEYDLMAKQVTETQGFDMDFSQFRYDFNYRPVDFDDNSLVIDGETMRDLLNRLSRQSLEQYNQDKVDNSFHFAFLSTNGFLLYQETKYELVEVFKANYHMAGAGMMFFITFQAKQDFSSSGDVPKTTFQAKSHYSYFSPNKYITCHLKAPPENKVHPIDSTEKEFAKKPRLTQDKDASTDARIVI</sequence>
<reference evidence="2 3" key="1">
    <citation type="journal article" date="2011" name="Nat. Genet.">
        <title>The genome of the mesopolyploid crop species Brassica rapa.</title>
        <authorList>
            <consortium name="Brassica rapa Genome Sequencing Project Consortium"/>
            <person name="Wang X."/>
            <person name="Wang H."/>
            <person name="Wang J."/>
            <person name="Sun R."/>
            <person name="Wu J."/>
            <person name="Liu S."/>
            <person name="Bai Y."/>
            <person name="Mun J.H."/>
            <person name="Bancroft I."/>
            <person name="Cheng F."/>
            <person name="Huang S."/>
            <person name="Li X."/>
            <person name="Hua W."/>
            <person name="Wang J."/>
            <person name="Wang X."/>
            <person name="Freeling M."/>
            <person name="Pires J.C."/>
            <person name="Paterson A.H."/>
            <person name="Chalhoub B."/>
            <person name="Wang B."/>
            <person name="Hayward A."/>
            <person name="Sharpe A.G."/>
            <person name="Park B.S."/>
            <person name="Weisshaar B."/>
            <person name="Liu B."/>
            <person name="Li B."/>
            <person name="Liu B."/>
            <person name="Tong C."/>
            <person name="Song C."/>
            <person name="Duran C."/>
            <person name="Peng C."/>
            <person name="Geng C."/>
            <person name="Koh C."/>
            <person name="Lin C."/>
            <person name="Edwards D."/>
            <person name="Mu D."/>
            <person name="Shen D."/>
            <person name="Soumpourou E."/>
            <person name="Li F."/>
            <person name="Fraser F."/>
            <person name="Conant G."/>
            <person name="Lassalle G."/>
            <person name="King G.J."/>
            <person name="Bonnema G."/>
            <person name="Tang H."/>
            <person name="Wang H."/>
            <person name="Belcram H."/>
            <person name="Zhou H."/>
            <person name="Hirakawa H."/>
            <person name="Abe H."/>
            <person name="Guo H."/>
            <person name="Wang H."/>
            <person name="Jin H."/>
            <person name="Parkin I.A."/>
            <person name="Batley J."/>
            <person name="Kim J.S."/>
            <person name="Just J."/>
            <person name="Li J."/>
            <person name="Xu J."/>
            <person name="Deng J."/>
            <person name="Kim J.A."/>
            <person name="Li J."/>
            <person name="Yu J."/>
            <person name="Meng J."/>
            <person name="Wang J."/>
            <person name="Min J."/>
            <person name="Poulain J."/>
            <person name="Wang J."/>
            <person name="Hatakeyama K."/>
            <person name="Wu K."/>
            <person name="Wang L."/>
            <person name="Fang L."/>
            <person name="Trick M."/>
            <person name="Links M.G."/>
            <person name="Zhao M."/>
            <person name="Jin M."/>
            <person name="Ramchiary N."/>
            <person name="Drou N."/>
            <person name="Berkman P.J."/>
            <person name="Cai Q."/>
            <person name="Huang Q."/>
            <person name="Li R."/>
            <person name="Tabata S."/>
            <person name="Cheng S."/>
            <person name="Zhang S."/>
            <person name="Zhang S."/>
            <person name="Huang S."/>
            <person name="Sato S."/>
            <person name="Sun S."/>
            <person name="Kwon S.J."/>
            <person name="Choi S.R."/>
            <person name="Lee T.H."/>
            <person name="Fan W."/>
            <person name="Zhao X."/>
            <person name="Tan X."/>
            <person name="Xu X."/>
            <person name="Wang Y."/>
            <person name="Qiu Y."/>
            <person name="Yin Y."/>
            <person name="Li Y."/>
            <person name="Du Y."/>
            <person name="Liao Y."/>
            <person name="Lim Y."/>
            <person name="Narusaka Y."/>
            <person name="Wang Y."/>
            <person name="Wang Z."/>
            <person name="Li Z."/>
            <person name="Wang Z."/>
            <person name="Xiong Z."/>
            <person name="Zhang Z."/>
        </authorList>
    </citation>
    <scope>NUCLEOTIDE SEQUENCE [LARGE SCALE GENOMIC DNA]</scope>
    <source>
        <strain evidence="2 3">cv. Chiifu-401-42</strain>
    </source>
</reference>
<name>M4DFV0_BRACM</name>
<feature type="region of interest" description="Disordered" evidence="1">
    <location>
        <begin position="206"/>
        <end position="238"/>
    </location>
</feature>
<proteinExistence type="predicted"/>
<reference evidence="2 3" key="2">
    <citation type="journal article" date="2018" name="Hortic Res">
        <title>Improved Brassica rapa reference genome by single-molecule sequencing and chromosome conformation capture technologies.</title>
        <authorList>
            <person name="Zhang L."/>
            <person name="Cai X."/>
            <person name="Wu J."/>
            <person name="Liu M."/>
            <person name="Grob S."/>
            <person name="Cheng F."/>
            <person name="Liang J."/>
            <person name="Cai C."/>
            <person name="Liu Z."/>
            <person name="Liu B."/>
            <person name="Wang F."/>
            <person name="Li S."/>
            <person name="Liu F."/>
            <person name="Li X."/>
            <person name="Cheng L."/>
            <person name="Yang W."/>
            <person name="Li M.H."/>
            <person name="Grossniklaus U."/>
            <person name="Zheng H."/>
            <person name="Wang X."/>
        </authorList>
    </citation>
    <scope>NUCLEOTIDE SEQUENCE [LARGE SCALE GENOMIC DNA]</scope>
    <source>
        <strain evidence="2 3">cv. Chiifu-401-42</strain>
    </source>
</reference>
<dbReference type="PANTHER" id="PTHR31228:SF34">
    <property type="entry name" value="(RAPE) HYPOTHETICAL PROTEIN"/>
    <property type="match status" value="1"/>
</dbReference>
<reference evidence="2" key="3">
    <citation type="submission" date="2023-03" db="UniProtKB">
        <authorList>
            <consortium name="EnsemblPlants"/>
        </authorList>
    </citation>
    <scope>IDENTIFICATION</scope>
    <source>
        <strain evidence="2">cv. Chiifu-401-42</strain>
    </source>
</reference>
<evidence type="ECO:0000313" key="2">
    <source>
        <dbReference type="EnsemblPlants" id="Bra015373.1-P"/>
    </source>
</evidence>
<evidence type="ECO:0000313" key="3">
    <source>
        <dbReference type="Proteomes" id="UP000011750"/>
    </source>
</evidence>
<dbReference type="OMA" id="NKYITCH"/>
<organism evidence="2 3">
    <name type="scientific">Brassica campestris</name>
    <name type="common">Field mustard</name>
    <dbReference type="NCBI Taxonomy" id="3711"/>
    <lineage>
        <taxon>Eukaryota</taxon>
        <taxon>Viridiplantae</taxon>
        <taxon>Streptophyta</taxon>
        <taxon>Embryophyta</taxon>
        <taxon>Tracheophyta</taxon>
        <taxon>Spermatophyta</taxon>
        <taxon>Magnoliopsida</taxon>
        <taxon>eudicotyledons</taxon>
        <taxon>Gunneridae</taxon>
        <taxon>Pentapetalae</taxon>
        <taxon>rosids</taxon>
        <taxon>malvids</taxon>
        <taxon>Brassicales</taxon>
        <taxon>Brassicaceae</taxon>
        <taxon>Brassiceae</taxon>
        <taxon>Brassica</taxon>
    </lineage>
</organism>
<accession>M4DFV0</accession>
<dbReference type="Gramene" id="Bra015373.1">
    <property type="protein sequence ID" value="Bra015373.1-P"/>
    <property type="gene ID" value="Bra015373"/>
</dbReference>
<dbReference type="EnsemblPlants" id="Bra015373.1">
    <property type="protein sequence ID" value="Bra015373.1-P"/>
    <property type="gene ID" value="Bra015373"/>
</dbReference>
<protein>
    <submittedName>
        <fullName evidence="2">Uncharacterized protein</fullName>
    </submittedName>
</protein>
<keyword evidence="3" id="KW-1185">Reference proteome</keyword>
<dbReference type="PANTHER" id="PTHR31228">
    <property type="entry name" value="CYSTATIN/MONELLIN SUPERFAMILY PROTEIN"/>
    <property type="match status" value="1"/>
</dbReference>
<dbReference type="InParanoid" id="M4DFV0"/>